<keyword evidence="3" id="KW-1185">Reference proteome</keyword>
<sequence length="77" mass="8347">MSLVSSQSGQDQKRKSPVRGDPIGRGHASRFSDTPRSRSLGLFIGGEPTPPSDLLIGFANGDLIISDESREEEFFVL</sequence>
<accession>A0AAV6UMX2</accession>
<dbReference type="AlphaFoldDB" id="A0AAV6UMX2"/>
<dbReference type="EMBL" id="JAFNEN010000334">
    <property type="protein sequence ID" value="KAG8185477.1"/>
    <property type="molecule type" value="Genomic_DNA"/>
</dbReference>
<dbReference type="Proteomes" id="UP000827092">
    <property type="component" value="Unassembled WGS sequence"/>
</dbReference>
<name>A0AAV6UMX2_9ARAC</name>
<organism evidence="2 3">
    <name type="scientific">Oedothorax gibbosus</name>
    <dbReference type="NCBI Taxonomy" id="931172"/>
    <lineage>
        <taxon>Eukaryota</taxon>
        <taxon>Metazoa</taxon>
        <taxon>Ecdysozoa</taxon>
        <taxon>Arthropoda</taxon>
        <taxon>Chelicerata</taxon>
        <taxon>Arachnida</taxon>
        <taxon>Araneae</taxon>
        <taxon>Araneomorphae</taxon>
        <taxon>Entelegynae</taxon>
        <taxon>Araneoidea</taxon>
        <taxon>Linyphiidae</taxon>
        <taxon>Erigoninae</taxon>
        <taxon>Oedothorax</taxon>
    </lineage>
</organism>
<proteinExistence type="predicted"/>
<feature type="compositionally biased region" description="Polar residues" evidence="1">
    <location>
        <begin position="1"/>
        <end position="10"/>
    </location>
</feature>
<reference evidence="2 3" key="1">
    <citation type="journal article" date="2022" name="Nat. Ecol. Evol.">
        <title>A masculinizing supergene underlies an exaggerated male reproductive morph in a spider.</title>
        <authorList>
            <person name="Hendrickx F."/>
            <person name="De Corte Z."/>
            <person name="Sonet G."/>
            <person name="Van Belleghem S.M."/>
            <person name="Kostlbacher S."/>
            <person name="Vangestel C."/>
        </authorList>
    </citation>
    <scope>NUCLEOTIDE SEQUENCE [LARGE SCALE GENOMIC DNA]</scope>
    <source>
        <strain evidence="2">W744_W776</strain>
    </source>
</reference>
<evidence type="ECO:0000313" key="3">
    <source>
        <dbReference type="Proteomes" id="UP000827092"/>
    </source>
</evidence>
<evidence type="ECO:0000256" key="1">
    <source>
        <dbReference type="SAM" id="MobiDB-lite"/>
    </source>
</evidence>
<feature type="region of interest" description="Disordered" evidence="1">
    <location>
        <begin position="1"/>
        <end position="49"/>
    </location>
</feature>
<protein>
    <submittedName>
        <fullName evidence="2">Uncharacterized protein</fullName>
    </submittedName>
</protein>
<comment type="caution">
    <text evidence="2">The sequence shown here is derived from an EMBL/GenBank/DDBJ whole genome shotgun (WGS) entry which is preliminary data.</text>
</comment>
<evidence type="ECO:0000313" key="2">
    <source>
        <dbReference type="EMBL" id="KAG8185477.1"/>
    </source>
</evidence>
<gene>
    <name evidence="2" type="ORF">JTE90_019735</name>
</gene>